<dbReference type="AlphaFoldDB" id="A0A2X2Z8F1"/>
<organism evidence="2 4">
    <name type="scientific">Chryseobacterium jejuense</name>
    <dbReference type="NCBI Taxonomy" id="445960"/>
    <lineage>
        <taxon>Bacteria</taxon>
        <taxon>Pseudomonadati</taxon>
        <taxon>Bacteroidota</taxon>
        <taxon>Flavobacteriia</taxon>
        <taxon>Flavobacteriales</taxon>
        <taxon>Weeksellaceae</taxon>
        <taxon>Chryseobacterium group</taxon>
        <taxon>Chryseobacterium</taxon>
    </lineage>
</organism>
<dbReference type="OrthoDB" id="1319710at2"/>
<reference evidence="2 4" key="2">
    <citation type="submission" date="2018-06" db="EMBL/GenBank/DDBJ databases">
        <authorList>
            <consortium name="Pathogen Informatics"/>
            <person name="Doyle S."/>
        </authorList>
    </citation>
    <scope>NUCLEOTIDE SEQUENCE [LARGE SCALE GENOMIC DNA]</scope>
    <source>
        <strain evidence="2 4">NCTC13492</strain>
    </source>
</reference>
<proteinExistence type="predicted"/>
<name>A0A2X2Z8F1_CHRJE</name>
<evidence type="ECO:0000313" key="2">
    <source>
        <dbReference type="EMBL" id="SQB45979.1"/>
    </source>
</evidence>
<dbReference type="STRING" id="445960.SAMN05421542_3479"/>
<protein>
    <submittedName>
        <fullName evidence="2">Uncharacterized protein</fullName>
    </submittedName>
</protein>
<dbReference type="Proteomes" id="UP000199426">
    <property type="component" value="Unassembled WGS sequence"/>
</dbReference>
<evidence type="ECO:0000313" key="4">
    <source>
        <dbReference type="Proteomes" id="UP000251670"/>
    </source>
</evidence>
<dbReference type="EMBL" id="UAWB01000012">
    <property type="protein sequence ID" value="SQB45979.1"/>
    <property type="molecule type" value="Genomic_DNA"/>
</dbReference>
<dbReference type="Proteomes" id="UP000251670">
    <property type="component" value="Unassembled WGS sequence"/>
</dbReference>
<gene>
    <name evidence="2" type="ORF">NCTC13492_03041</name>
    <name evidence="1" type="ORF">SAMN05421542_3479</name>
</gene>
<reference evidence="1 3" key="1">
    <citation type="submission" date="2016-10" db="EMBL/GenBank/DDBJ databases">
        <authorList>
            <person name="Varghese N."/>
            <person name="Submissions S."/>
        </authorList>
    </citation>
    <scope>NUCLEOTIDE SEQUENCE [LARGE SCALE GENOMIC DNA]</scope>
    <source>
        <strain evidence="1 3">DSM 19299</strain>
    </source>
</reference>
<evidence type="ECO:0000313" key="3">
    <source>
        <dbReference type="Proteomes" id="UP000199426"/>
    </source>
</evidence>
<evidence type="ECO:0000313" key="1">
    <source>
        <dbReference type="EMBL" id="SDJ41251.1"/>
    </source>
</evidence>
<accession>A0A2X2Z8F1</accession>
<sequence>MKTILISVCSFVYGLCSAQERSSDDFQFGATLKASINFTSKENKDRLKNEPVLFFKISTSFGVANTWLSKSFYPSVNTEIHLYNGGFGSDNTRNSPTNRIFLDAIFALTLTSGFDYNPDTQNPLKYFADFAVPALNNPYSVSGSLGTNIIFTTDKKRETQRVGFVGANVKGVQAFTYNDGSFLAKMFLGDGEDRYYTGGGGLSYTASWRNAEDIREASLELSYHKFTGYTDETFQLSYDIGASMVTYKDENQYKYNKSLWKLSARYTANNVGYGVNVNQYNSAKRDAQHLIHWLTYCPYHFVPYNKFYSVEPFLYIKKQ</sequence>
<dbReference type="RefSeq" id="WP_089737696.1">
    <property type="nucleotide sequence ID" value="NZ_FNEG01000005.1"/>
</dbReference>
<keyword evidence="3" id="KW-1185">Reference proteome</keyword>
<dbReference type="EMBL" id="FNEG01000005">
    <property type="protein sequence ID" value="SDJ41251.1"/>
    <property type="molecule type" value="Genomic_DNA"/>
</dbReference>